<evidence type="ECO:0000313" key="4">
    <source>
        <dbReference type="EMBL" id="HIV02367.1"/>
    </source>
</evidence>
<comment type="caution">
    <text evidence="4">The sequence shown here is derived from an EMBL/GenBank/DDBJ whole genome shotgun (WGS) entry which is preliminary data.</text>
</comment>
<dbReference type="Gene3D" id="3.60.21.10">
    <property type="match status" value="1"/>
</dbReference>
<dbReference type="PANTHER" id="PTHR31302">
    <property type="entry name" value="TRANSMEMBRANE PROTEIN WITH METALLOPHOSPHOESTERASE DOMAIN-RELATED"/>
    <property type="match status" value="1"/>
</dbReference>
<dbReference type="Pfam" id="PF00149">
    <property type="entry name" value="Metallophos"/>
    <property type="match status" value="1"/>
</dbReference>
<dbReference type="InterPro" id="IPR004843">
    <property type="entry name" value="Calcineurin-like_PHP"/>
</dbReference>
<dbReference type="GO" id="GO:0009245">
    <property type="term" value="P:lipid A biosynthetic process"/>
    <property type="evidence" value="ECO:0007669"/>
    <property type="project" value="TreeGrafter"/>
</dbReference>
<sequence length="275" mass="30930">MWWLYVLLGICVLALAVWALYSGMVVRMYEVKSKKICRPFRIVQVSDLHSLYHGKEQARLMQKIAEQKPDMVVLTGDIFHAAGREDGAVSFLKQIGRYPCFYVLGNHEYRSKKAAKYMELASDLGIRVLSDEAVPFTVKGNEITVAGVNDPLRAATSELGYDFLGAIKRTLSGLDGTKFTVLLAHNHIYIDEYRKYPYDLGLSGHSHGGQFRIPFVMNGFFVKKQGFFPKYAGGLYRFEGGQTHIVSRGVSAKPEWLPRVFNPTELVVVDVVPEA</sequence>
<gene>
    <name evidence="4" type="ORF">IAC74_02240</name>
</gene>
<reference evidence="4" key="2">
    <citation type="journal article" date="2021" name="PeerJ">
        <title>Extensive microbial diversity within the chicken gut microbiome revealed by metagenomics and culture.</title>
        <authorList>
            <person name="Gilroy R."/>
            <person name="Ravi A."/>
            <person name="Getino M."/>
            <person name="Pursley I."/>
            <person name="Horton D.L."/>
            <person name="Alikhan N.F."/>
            <person name="Baker D."/>
            <person name="Gharbi K."/>
            <person name="Hall N."/>
            <person name="Watson M."/>
            <person name="Adriaenssens E.M."/>
            <person name="Foster-Nyarko E."/>
            <person name="Jarju S."/>
            <person name="Secka A."/>
            <person name="Antonio M."/>
            <person name="Oren A."/>
            <person name="Chaudhuri R.R."/>
            <person name="La Ragione R."/>
            <person name="Hildebrand F."/>
            <person name="Pallen M.J."/>
        </authorList>
    </citation>
    <scope>NUCLEOTIDE SEQUENCE</scope>
    <source>
        <strain evidence="4">4920</strain>
    </source>
</reference>
<evidence type="ECO:0000259" key="3">
    <source>
        <dbReference type="Pfam" id="PF00149"/>
    </source>
</evidence>
<dbReference type="EMBL" id="DVOF01000065">
    <property type="protein sequence ID" value="HIV02367.1"/>
    <property type="molecule type" value="Genomic_DNA"/>
</dbReference>
<proteinExistence type="predicted"/>
<reference evidence="4" key="1">
    <citation type="submission" date="2020-10" db="EMBL/GenBank/DDBJ databases">
        <authorList>
            <person name="Gilroy R."/>
        </authorList>
    </citation>
    <scope>NUCLEOTIDE SEQUENCE</scope>
    <source>
        <strain evidence="4">4920</strain>
    </source>
</reference>
<dbReference type="GO" id="GO:0008758">
    <property type="term" value="F:UDP-2,3-diacylglucosamine hydrolase activity"/>
    <property type="evidence" value="ECO:0007669"/>
    <property type="project" value="TreeGrafter"/>
</dbReference>
<accession>A0A9D1SZU4</accession>
<dbReference type="GO" id="GO:0046872">
    <property type="term" value="F:metal ion binding"/>
    <property type="evidence" value="ECO:0007669"/>
    <property type="project" value="UniProtKB-KW"/>
</dbReference>
<organism evidence="4 5">
    <name type="scientific">Candidatus Aphodoplasma excrementigallinarum</name>
    <dbReference type="NCBI Taxonomy" id="2840673"/>
    <lineage>
        <taxon>Bacteria</taxon>
        <taxon>Bacillati</taxon>
        <taxon>Bacillota</taxon>
        <taxon>Clostridia</taxon>
        <taxon>Eubacteriales</taxon>
        <taxon>Candidatus Aphodoplasma</taxon>
    </lineage>
</organism>
<dbReference type="SUPFAM" id="SSF56300">
    <property type="entry name" value="Metallo-dependent phosphatases"/>
    <property type="match status" value="1"/>
</dbReference>
<evidence type="ECO:0000256" key="2">
    <source>
        <dbReference type="ARBA" id="ARBA00022801"/>
    </source>
</evidence>
<feature type="domain" description="Calcineurin-like phosphoesterase" evidence="3">
    <location>
        <begin position="40"/>
        <end position="208"/>
    </location>
</feature>
<keyword evidence="1" id="KW-0479">Metal-binding</keyword>
<dbReference type="InterPro" id="IPR029052">
    <property type="entry name" value="Metallo-depent_PP-like"/>
</dbReference>
<evidence type="ECO:0000256" key="1">
    <source>
        <dbReference type="ARBA" id="ARBA00022723"/>
    </source>
</evidence>
<dbReference type="PANTHER" id="PTHR31302:SF31">
    <property type="entry name" value="PHOSPHODIESTERASE YAEI"/>
    <property type="match status" value="1"/>
</dbReference>
<keyword evidence="2" id="KW-0378">Hydrolase</keyword>
<name>A0A9D1SZU4_9FIRM</name>
<evidence type="ECO:0000313" key="5">
    <source>
        <dbReference type="Proteomes" id="UP000886743"/>
    </source>
</evidence>
<dbReference type="GO" id="GO:0016020">
    <property type="term" value="C:membrane"/>
    <property type="evidence" value="ECO:0007669"/>
    <property type="project" value="GOC"/>
</dbReference>
<dbReference type="AlphaFoldDB" id="A0A9D1SZU4"/>
<dbReference type="InterPro" id="IPR051158">
    <property type="entry name" value="Metallophosphoesterase_sf"/>
</dbReference>
<protein>
    <submittedName>
        <fullName evidence="4">Metallophosphoesterase</fullName>
    </submittedName>
</protein>
<dbReference type="Proteomes" id="UP000886743">
    <property type="component" value="Unassembled WGS sequence"/>
</dbReference>